<organism evidence="1 2">
    <name type="scientific">Desulfobacula phenolica</name>
    <dbReference type="NCBI Taxonomy" id="90732"/>
    <lineage>
        <taxon>Bacteria</taxon>
        <taxon>Pseudomonadati</taxon>
        <taxon>Thermodesulfobacteriota</taxon>
        <taxon>Desulfobacteria</taxon>
        <taxon>Desulfobacterales</taxon>
        <taxon>Desulfobacteraceae</taxon>
        <taxon>Desulfobacula</taxon>
    </lineage>
</organism>
<proteinExistence type="predicted"/>
<accession>A0A1H2K8Y0</accession>
<dbReference type="CDD" id="cd11523">
    <property type="entry name" value="NTP-PPase"/>
    <property type="match status" value="1"/>
</dbReference>
<dbReference type="Proteomes" id="UP000199608">
    <property type="component" value="Unassembled WGS sequence"/>
</dbReference>
<sequence length="115" mass="13454">MAEMTFNEAIDLFRGVYHRFEKIEGYPWRGEGAMIELMKQVGELAKCVMVTEQYYFAERTDQQKYATTVKNIGDELADIFGQVIRIADYYKIDLVEAHIKARRDEDAYLTRRGIS</sequence>
<protein>
    <recommendedName>
        <fullName evidence="3">MazG nucleotide pyrophosphohydrolase domain-containing protein</fullName>
    </recommendedName>
</protein>
<dbReference type="SUPFAM" id="SSF101386">
    <property type="entry name" value="all-alpha NTP pyrophosphatases"/>
    <property type="match status" value="1"/>
</dbReference>
<dbReference type="AlphaFoldDB" id="A0A1H2K8Y0"/>
<name>A0A1H2K8Y0_9BACT</name>
<reference evidence="2" key="1">
    <citation type="submission" date="2016-10" db="EMBL/GenBank/DDBJ databases">
        <authorList>
            <person name="Varghese N."/>
            <person name="Submissions S."/>
        </authorList>
    </citation>
    <scope>NUCLEOTIDE SEQUENCE [LARGE SCALE GENOMIC DNA]</scope>
    <source>
        <strain evidence="2">DSM 3384</strain>
    </source>
</reference>
<gene>
    <name evidence="1" type="ORF">SAMN04487931_1237</name>
</gene>
<dbReference type="Gene3D" id="1.10.287.1080">
    <property type="entry name" value="MazG-like"/>
    <property type="match status" value="1"/>
</dbReference>
<evidence type="ECO:0000313" key="2">
    <source>
        <dbReference type="Proteomes" id="UP000199608"/>
    </source>
</evidence>
<evidence type="ECO:0008006" key="3">
    <source>
        <dbReference type="Google" id="ProtNLM"/>
    </source>
</evidence>
<dbReference type="RefSeq" id="WP_092238523.1">
    <property type="nucleotide sequence ID" value="NZ_FNLL01000023.1"/>
</dbReference>
<keyword evidence="2" id="KW-1185">Reference proteome</keyword>
<evidence type="ECO:0000313" key="1">
    <source>
        <dbReference type="EMBL" id="SDU64858.1"/>
    </source>
</evidence>
<dbReference type="EMBL" id="FNLL01000023">
    <property type="protein sequence ID" value="SDU64858.1"/>
    <property type="molecule type" value="Genomic_DNA"/>
</dbReference>